<dbReference type="KEGG" id="pbor:BSF38_02410"/>
<feature type="region of interest" description="Disordered" evidence="3">
    <location>
        <begin position="501"/>
        <end position="523"/>
    </location>
</feature>
<dbReference type="InterPro" id="IPR017850">
    <property type="entry name" value="Alkaline_phosphatase_core_sf"/>
</dbReference>
<dbReference type="PANTHER" id="PTHR43108">
    <property type="entry name" value="N-ACETYLGLUCOSAMINE-6-SULFATASE FAMILY MEMBER"/>
    <property type="match status" value="1"/>
</dbReference>
<protein>
    <submittedName>
        <fullName evidence="6">Arylsulfatase</fullName>
        <ecNumber evidence="6">3.1.6.1</ecNumber>
    </submittedName>
</protein>
<evidence type="ECO:0000256" key="3">
    <source>
        <dbReference type="SAM" id="MobiDB-lite"/>
    </source>
</evidence>
<dbReference type="OrthoDB" id="237120at2"/>
<sequence length="523" mass="59485">MIQIPPGVRRSLILALAVLSPALSAVANEPGRRPNILFIFSDDHAYQAVSAYSDPRALLNTPNIDRLAKEGVRFDRCLVPNSICGPSRASVLTGQYSHINGFYNNTNSRFDGGRTTFPKLLKGAGYQTAVVGKWHLGSDPTGFDYWCILPGQGIYYDPPMIEQGKTARRDGYVTDVITDVSLDWLKNRDRSKPFLLMCQHKAPHRRWSPAVRHLGHDRDRRYPEPPTLFDDYSGRGLAERDQDMTIAQTMNDDDLKLVDSPERLTPDERKAWDAYYKPRNEAFRKADLKGADLIRWKYNRYLHDYLGCVKGVDESVGRMLKYLDDEGLADDTIVVYASDQGFYLGEHGWFDKRWIFEESLKTPFLVRWPGVVAAGRVDAHLVSIIDLAPTLLEAAGVAAPADVQGKSLVPILRGEAPTDWRKSFYYEYFEYPEPHHVRPHHGVVTDRYKLVRFSTPDLDAWELFDLQNDPRELRNVYDDPANSGVVTELKRELERLRRDLKVPAQPPRAAFGDRPLDAATKKP</sequence>
<keyword evidence="7" id="KW-1185">Reference proteome</keyword>
<evidence type="ECO:0000256" key="2">
    <source>
        <dbReference type="ARBA" id="ARBA00022801"/>
    </source>
</evidence>
<feature type="signal peptide" evidence="4">
    <location>
        <begin position="1"/>
        <end position="27"/>
    </location>
</feature>
<dbReference type="Proteomes" id="UP000186309">
    <property type="component" value="Chromosome"/>
</dbReference>
<dbReference type="EMBL" id="CP019082">
    <property type="protein sequence ID" value="APW60917.1"/>
    <property type="molecule type" value="Genomic_DNA"/>
</dbReference>
<gene>
    <name evidence="6" type="ORF">BSF38_02410</name>
</gene>
<dbReference type="GO" id="GO:0004065">
    <property type="term" value="F:arylsulfatase activity"/>
    <property type="evidence" value="ECO:0007669"/>
    <property type="project" value="UniProtKB-EC"/>
</dbReference>
<feature type="compositionally biased region" description="Basic and acidic residues" evidence="3">
    <location>
        <begin position="514"/>
        <end position="523"/>
    </location>
</feature>
<dbReference type="RefSeq" id="WP_076345885.1">
    <property type="nucleotide sequence ID" value="NZ_CP019082.1"/>
</dbReference>
<feature type="domain" description="N-sulphoglucosamine sulphohydrolase C-terminal" evidence="5">
    <location>
        <begin position="345"/>
        <end position="498"/>
    </location>
</feature>
<dbReference type="InterPro" id="IPR032506">
    <property type="entry name" value="SGSH_C"/>
</dbReference>
<dbReference type="EC" id="3.1.6.1" evidence="6"/>
<organism evidence="6 7">
    <name type="scientific">Paludisphaera borealis</name>
    <dbReference type="NCBI Taxonomy" id="1387353"/>
    <lineage>
        <taxon>Bacteria</taxon>
        <taxon>Pseudomonadati</taxon>
        <taxon>Planctomycetota</taxon>
        <taxon>Planctomycetia</taxon>
        <taxon>Isosphaerales</taxon>
        <taxon>Isosphaeraceae</taxon>
        <taxon>Paludisphaera</taxon>
    </lineage>
</organism>
<dbReference type="CDD" id="cd16031">
    <property type="entry name" value="G6S_like"/>
    <property type="match status" value="1"/>
</dbReference>
<accession>A0A1U7CPR2</accession>
<dbReference type="InterPro" id="IPR024607">
    <property type="entry name" value="Sulfatase_CS"/>
</dbReference>
<dbReference type="PROSITE" id="PS00523">
    <property type="entry name" value="SULFATASE_1"/>
    <property type="match status" value="1"/>
</dbReference>
<feature type="chain" id="PRO_5013001955" evidence="4">
    <location>
        <begin position="28"/>
        <end position="523"/>
    </location>
</feature>
<dbReference type="SUPFAM" id="SSF53649">
    <property type="entry name" value="Alkaline phosphatase-like"/>
    <property type="match status" value="1"/>
</dbReference>
<evidence type="ECO:0000313" key="6">
    <source>
        <dbReference type="EMBL" id="APW60917.1"/>
    </source>
</evidence>
<evidence type="ECO:0000256" key="1">
    <source>
        <dbReference type="ARBA" id="ARBA00008779"/>
    </source>
</evidence>
<comment type="similarity">
    <text evidence="1">Belongs to the sulfatase family.</text>
</comment>
<reference evidence="7" key="1">
    <citation type="submission" date="2016-12" db="EMBL/GenBank/DDBJ databases">
        <title>Comparative genomics of four Isosphaeraceae planctomycetes: a common pool of plasmids and glycoside hydrolase genes.</title>
        <authorList>
            <person name="Ivanova A."/>
        </authorList>
    </citation>
    <scope>NUCLEOTIDE SEQUENCE [LARGE SCALE GENOMIC DNA]</scope>
    <source>
        <strain evidence="7">PX4</strain>
    </source>
</reference>
<dbReference type="PROSITE" id="PS00149">
    <property type="entry name" value="SULFATASE_2"/>
    <property type="match status" value="1"/>
</dbReference>
<proteinExistence type="inferred from homology"/>
<dbReference type="PANTHER" id="PTHR43108:SF6">
    <property type="entry name" value="N-SULPHOGLUCOSAMINE SULPHOHYDROLASE"/>
    <property type="match status" value="1"/>
</dbReference>
<evidence type="ECO:0000256" key="4">
    <source>
        <dbReference type="SAM" id="SignalP"/>
    </source>
</evidence>
<dbReference type="Gene3D" id="3.40.720.10">
    <property type="entry name" value="Alkaline Phosphatase, subunit A"/>
    <property type="match status" value="1"/>
</dbReference>
<name>A0A1U7CPR2_9BACT</name>
<dbReference type="AlphaFoldDB" id="A0A1U7CPR2"/>
<dbReference type="Pfam" id="PF16347">
    <property type="entry name" value="SGSH_C"/>
    <property type="match status" value="1"/>
</dbReference>
<keyword evidence="2 6" id="KW-0378">Hydrolase</keyword>
<keyword evidence="4" id="KW-0732">Signal</keyword>
<evidence type="ECO:0000313" key="7">
    <source>
        <dbReference type="Proteomes" id="UP000186309"/>
    </source>
</evidence>
<dbReference type="STRING" id="1387353.BSF38_02410"/>
<evidence type="ECO:0000259" key="5">
    <source>
        <dbReference type="Pfam" id="PF16347"/>
    </source>
</evidence>